<dbReference type="PANTHER" id="PTHR43777:SF1">
    <property type="entry name" value="MOLYBDENUM COFACTOR CYTIDYLYLTRANSFERASE"/>
    <property type="match status" value="1"/>
</dbReference>
<keyword evidence="3" id="KW-1185">Reference proteome</keyword>
<dbReference type="Pfam" id="PF12804">
    <property type="entry name" value="NTP_transf_3"/>
    <property type="match status" value="1"/>
</dbReference>
<dbReference type="Gene3D" id="3.90.550.10">
    <property type="entry name" value="Spore Coat Polysaccharide Biosynthesis Protein SpsA, Chain A"/>
    <property type="match status" value="1"/>
</dbReference>
<dbReference type="PANTHER" id="PTHR43777">
    <property type="entry name" value="MOLYBDENUM COFACTOR CYTIDYLYLTRANSFERASE"/>
    <property type="match status" value="1"/>
</dbReference>
<dbReference type="InterPro" id="IPR029044">
    <property type="entry name" value="Nucleotide-diphossugar_trans"/>
</dbReference>
<dbReference type="EMBL" id="JBEXRX010000060">
    <property type="protein sequence ID" value="MEU0154100.1"/>
    <property type="molecule type" value="Genomic_DNA"/>
</dbReference>
<dbReference type="RefSeq" id="WP_355665827.1">
    <property type="nucleotide sequence ID" value="NZ_JBEXRX010000060.1"/>
</dbReference>
<feature type="domain" description="MobA-like NTP transferase" evidence="1">
    <location>
        <begin position="10"/>
        <end position="173"/>
    </location>
</feature>
<protein>
    <submittedName>
        <fullName evidence="2">Nucleotidyltransferase family protein</fullName>
    </submittedName>
</protein>
<evidence type="ECO:0000313" key="3">
    <source>
        <dbReference type="Proteomes" id="UP001550348"/>
    </source>
</evidence>
<sequence length="198" mass="19834">MAPPPARPAGVLLAAGAGRRYGGPKALVRHADGRLLVERAAGMLAGGGCAPTVVVLGAAAAEVRARADLPGAVLVDNPEWAGGMGSSLRAGLAALARTDAPAAVVLLLDLPGVTAAAVRRVARHATADSLVTAGYPAGRRGHPVLLGRRHWPGVAAVAVGDTGARAYLRAHRDEVRVVDCADVADDADLDVPPGPTDA</sequence>
<reference evidence="2 3" key="1">
    <citation type="submission" date="2024-06" db="EMBL/GenBank/DDBJ databases">
        <title>The Natural Products Discovery Center: Release of the First 8490 Sequenced Strains for Exploring Actinobacteria Biosynthetic Diversity.</title>
        <authorList>
            <person name="Kalkreuter E."/>
            <person name="Kautsar S.A."/>
            <person name="Yang D."/>
            <person name="Bader C.D."/>
            <person name="Teijaro C.N."/>
            <person name="Fluegel L."/>
            <person name="Davis C.M."/>
            <person name="Simpson J.R."/>
            <person name="Lauterbach L."/>
            <person name="Steele A.D."/>
            <person name="Gui C."/>
            <person name="Meng S."/>
            <person name="Li G."/>
            <person name="Viehrig K."/>
            <person name="Ye F."/>
            <person name="Su P."/>
            <person name="Kiefer A.F."/>
            <person name="Nichols A."/>
            <person name="Cepeda A.J."/>
            <person name="Yan W."/>
            <person name="Fan B."/>
            <person name="Jiang Y."/>
            <person name="Adhikari A."/>
            <person name="Zheng C.-J."/>
            <person name="Schuster L."/>
            <person name="Cowan T.M."/>
            <person name="Smanski M.J."/>
            <person name="Chevrette M.G."/>
            <person name="De Carvalho L.P.S."/>
            <person name="Shen B."/>
        </authorList>
    </citation>
    <scope>NUCLEOTIDE SEQUENCE [LARGE SCALE GENOMIC DNA]</scope>
    <source>
        <strain evidence="2 3">NPDC006286</strain>
    </source>
</reference>
<dbReference type="SUPFAM" id="SSF53448">
    <property type="entry name" value="Nucleotide-diphospho-sugar transferases"/>
    <property type="match status" value="1"/>
</dbReference>
<organism evidence="2 3">
    <name type="scientific">Micromonospora fulviviridis</name>
    <dbReference type="NCBI Taxonomy" id="47860"/>
    <lineage>
        <taxon>Bacteria</taxon>
        <taxon>Bacillati</taxon>
        <taxon>Actinomycetota</taxon>
        <taxon>Actinomycetes</taxon>
        <taxon>Micromonosporales</taxon>
        <taxon>Micromonosporaceae</taxon>
        <taxon>Micromonospora</taxon>
    </lineage>
</organism>
<dbReference type="InterPro" id="IPR025877">
    <property type="entry name" value="MobA-like_NTP_Trfase"/>
</dbReference>
<accession>A0ABV2VMS8</accession>
<evidence type="ECO:0000259" key="1">
    <source>
        <dbReference type="Pfam" id="PF12804"/>
    </source>
</evidence>
<dbReference type="CDD" id="cd04182">
    <property type="entry name" value="GT_2_like_f"/>
    <property type="match status" value="1"/>
</dbReference>
<evidence type="ECO:0000313" key="2">
    <source>
        <dbReference type="EMBL" id="MEU0154100.1"/>
    </source>
</evidence>
<name>A0ABV2VMS8_9ACTN</name>
<dbReference type="Proteomes" id="UP001550348">
    <property type="component" value="Unassembled WGS sequence"/>
</dbReference>
<comment type="caution">
    <text evidence="2">The sequence shown here is derived from an EMBL/GenBank/DDBJ whole genome shotgun (WGS) entry which is preliminary data.</text>
</comment>
<gene>
    <name evidence="2" type="ORF">ABZ071_19625</name>
</gene>
<proteinExistence type="predicted"/>